<dbReference type="EMBL" id="LAVV01009056">
    <property type="protein sequence ID" value="KNZ51331.1"/>
    <property type="molecule type" value="Genomic_DNA"/>
</dbReference>
<dbReference type="VEuPathDB" id="FungiDB:VP01_399g3"/>
<proteinExistence type="predicted"/>
<evidence type="ECO:0000313" key="2">
    <source>
        <dbReference type="Proteomes" id="UP000037035"/>
    </source>
</evidence>
<protein>
    <submittedName>
        <fullName evidence="1">Uncharacterized protein</fullName>
    </submittedName>
</protein>
<keyword evidence="2" id="KW-1185">Reference proteome</keyword>
<dbReference type="Proteomes" id="UP000037035">
    <property type="component" value="Unassembled WGS sequence"/>
</dbReference>
<sequence>MDFEHQDSMRTLCKGFLLGRDVVAGLPSLHKLPHMCNLRFHNIIDHPPKSKD</sequence>
<accession>A0A0L6US33</accession>
<comment type="caution">
    <text evidence="1">The sequence shown here is derived from an EMBL/GenBank/DDBJ whole genome shotgun (WGS) entry which is preliminary data.</text>
</comment>
<organism evidence="1 2">
    <name type="scientific">Puccinia sorghi</name>
    <dbReference type="NCBI Taxonomy" id="27349"/>
    <lineage>
        <taxon>Eukaryota</taxon>
        <taxon>Fungi</taxon>
        <taxon>Dikarya</taxon>
        <taxon>Basidiomycota</taxon>
        <taxon>Pucciniomycotina</taxon>
        <taxon>Pucciniomycetes</taxon>
        <taxon>Pucciniales</taxon>
        <taxon>Pucciniaceae</taxon>
        <taxon>Puccinia</taxon>
    </lineage>
</organism>
<name>A0A0L6US33_9BASI</name>
<dbReference type="AlphaFoldDB" id="A0A0L6US33"/>
<evidence type="ECO:0000313" key="1">
    <source>
        <dbReference type="EMBL" id="KNZ51331.1"/>
    </source>
</evidence>
<reference evidence="1 2" key="1">
    <citation type="submission" date="2015-08" db="EMBL/GenBank/DDBJ databases">
        <title>Next Generation Sequencing and Analysis of the Genome of Puccinia sorghi L Schw, the Causal Agent of Maize Common Rust.</title>
        <authorList>
            <person name="Rochi L."/>
            <person name="Burguener G."/>
            <person name="Darino M."/>
            <person name="Turjanski A."/>
            <person name="Kreff E."/>
            <person name="Dieguez M.J."/>
            <person name="Sacco F."/>
        </authorList>
    </citation>
    <scope>NUCLEOTIDE SEQUENCE [LARGE SCALE GENOMIC DNA]</scope>
    <source>
        <strain evidence="1 2">RO10H11247</strain>
    </source>
</reference>
<gene>
    <name evidence="1" type="ORF">VP01_399g3</name>
</gene>